<dbReference type="SUPFAM" id="SSF81301">
    <property type="entry name" value="Nucleotidyltransferase"/>
    <property type="match status" value="1"/>
</dbReference>
<feature type="region of interest" description="Disordered" evidence="1">
    <location>
        <begin position="255"/>
        <end position="281"/>
    </location>
</feature>
<dbReference type="Pfam" id="PF14907">
    <property type="entry name" value="NTP_transf_5"/>
    <property type="match status" value="1"/>
</dbReference>
<dbReference type="Proteomes" id="UP000198284">
    <property type="component" value="Unassembled WGS sequence"/>
</dbReference>
<evidence type="ECO:0000313" key="3">
    <source>
        <dbReference type="Proteomes" id="UP000198284"/>
    </source>
</evidence>
<evidence type="ECO:0000313" key="2">
    <source>
        <dbReference type="EMBL" id="SNT25165.1"/>
    </source>
</evidence>
<dbReference type="InterPro" id="IPR043519">
    <property type="entry name" value="NT_sf"/>
</dbReference>
<gene>
    <name evidence="2" type="ORF">SAMN06265795_11940</name>
</gene>
<name>A0A239L4B2_9BURK</name>
<dbReference type="InterPro" id="IPR039498">
    <property type="entry name" value="NTP_transf_5"/>
</dbReference>
<reference evidence="2 3" key="1">
    <citation type="submission" date="2017-06" db="EMBL/GenBank/DDBJ databases">
        <authorList>
            <person name="Kim H.J."/>
            <person name="Triplett B.A."/>
        </authorList>
    </citation>
    <scope>NUCLEOTIDE SEQUENCE [LARGE SCALE GENOMIC DNA]</scope>
    <source>
        <strain evidence="2 3">U15</strain>
    </source>
</reference>
<organism evidence="2 3">
    <name type="scientific">Noviherbaspirillum humi</name>
    <dbReference type="NCBI Taxonomy" id="1688639"/>
    <lineage>
        <taxon>Bacteria</taxon>
        <taxon>Pseudomonadati</taxon>
        <taxon>Pseudomonadota</taxon>
        <taxon>Betaproteobacteria</taxon>
        <taxon>Burkholderiales</taxon>
        <taxon>Oxalobacteraceae</taxon>
        <taxon>Noviherbaspirillum</taxon>
    </lineage>
</organism>
<protein>
    <submittedName>
        <fullName evidence="2">Uncharacterized nucleotidyltransferase</fullName>
    </submittedName>
</protein>
<accession>A0A239L4B2</accession>
<keyword evidence="2" id="KW-0808">Transferase</keyword>
<sequence length="281" mass="31943">MSAAMPLPMPIHPPQTCEPMQPGAARFYRDVLRLLNRHGIPFLVGGAYALNHYTGIGRQTKDLDLFIMRRDFDRVAAALAGEGYQAELTYPHWLGKAFDGTAFVDLIFSSGNGVSEVDDGWFDHAIDAVVLDTPVKLSPVEESIWSKAFIMERERYDGADIAHMIRACADTIDWRRLLQRFDPHWRVLLSHLTLFGFIYPAERHLVPAWLMEDLVERLRREIHAPPQDEGVCQGTLLSREQYLSDIHQQGFHDARVEPHGNMSPEDAASWTRAIPERDDEG</sequence>
<dbReference type="GO" id="GO:0016740">
    <property type="term" value="F:transferase activity"/>
    <property type="evidence" value="ECO:0007669"/>
    <property type="project" value="UniProtKB-KW"/>
</dbReference>
<evidence type="ECO:0000256" key="1">
    <source>
        <dbReference type="SAM" id="MobiDB-lite"/>
    </source>
</evidence>
<dbReference type="EMBL" id="FZOT01000019">
    <property type="protein sequence ID" value="SNT25165.1"/>
    <property type="molecule type" value="Genomic_DNA"/>
</dbReference>
<keyword evidence="3" id="KW-1185">Reference proteome</keyword>
<dbReference type="Gene3D" id="3.30.460.40">
    <property type="match status" value="1"/>
</dbReference>
<dbReference type="RefSeq" id="WP_089401237.1">
    <property type="nucleotide sequence ID" value="NZ_FZOT01000019.1"/>
</dbReference>
<dbReference type="OrthoDB" id="9782533at2"/>
<dbReference type="AlphaFoldDB" id="A0A239L4B2"/>
<proteinExistence type="predicted"/>